<organism evidence="2 3">
    <name type="scientific">Leptolyngbya cf. ectocarpi LEGE 11479</name>
    <dbReference type="NCBI Taxonomy" id="1828722"/>
    <lineage>
        <taxon>Bacteria</taxon>
        <taxon>Bacillati</taxon>
        <taxon>Cyanobacteriota</taxon>
        <taxon>Cyanophyceae</taxon>
        <taxon>Leptolyngbyales</taxon>
        <taxon>Leptolyngbyaceae</taxon>
        <taxon>Leptolyngbya group</taxon>
        <taxon>Leptolyngbya</taxon>
    </lineage>
</organism>
<accession>A0A929FBA5</accession>
<dbReference type="InterPro" id="IPR047676">
    <property type="entry name" value="FxLYD_dom"/>
</dbReference>
<evidence type="ECO:0000256" key="1">
    <source>
        <dbReference type="SAM" id="MobiDB-lite"/>
    </source>
</evidence>
<dbReference type="AlphaFoldDB" id="A0A929FBA5"/>
<dbReference type="Proteomes" id="UP000615026">
    <property type="component" value="Unassembled WGS sequence"/>
</dbReference>
<keyword evidence="3" id="KW-1185">Reference proteome</keyword>
<gene>
    <name evidence="2" type="ORF">IQ260_30650</name>
</gene>
<proteinExistence type="predicted"/>
<name>A0A929FBA5_LEPEC</name>
<reference evidence="2" key="1">
    <citation type="submission" date="2020-10" db="EMBL/GenBank/DDBJ databases">
        <authorList>
            <person name="Castelo-Branco R."/>
            <person name="Eusebio N."/>
            <person name="Adriana R."/>
            <person name="Vieira A."/>
            <person name="Brugerolle De Fraissinette N."/>
            <person name="Rezende De Castro R."/>
            <person name="Schneider M.P."/>
            <person name="Vasconcelos V."/>
            <person name="Leao P.N."/>
        </authorList>
    </citation>
    <scope>NUCLEOTIDE SEQUENCE</scope>
    <source>
        <strain evidence="2">LEGE 11479</strain>
    </source>
</reference>
<dbReference type="EMBL" id="JADEXP010000632">
    <property type="protein sequence ID" value="MBE9071000.1"/>
    <property type="molecule type" value="Genomic_DNA"/>
</dbReference>
<feature type="region of interest" description="Disordered" evidence="1">
    <location>
        <begin position="1"/>
        <end position="22"/>
    </location>
</feature>
<feature type="compositionally biased region" description="Polar residues" evidence="1">
    <location>
        <begin position="7"/>
        <end position="22"/>
    </location>
</feature>
<evidence type="ECO:0000313" key="3">
    <source>
        <dbReference type="Proteomes" id="UP000615026"/>
    </source>
</evidence>
<evidence type="ECO:0000313" key="2">
    <source>
        <dbReference type="EMBL" id="MBE9071000.1"/>
    </source>
</evidence>
<sequence length="103" mass="11859">DVDESEQATTEQRQANAARKQQTNSYEFNAEWVLINTSDYPLRELKFKADFYDANDRRLQSEDVIAISKNDAPLLPGETRPFRVIESIAKGYARYKVTVLEAE</sequence>
<comment type="caution">
    <text evidence="2">The sequence shown here is derived from an EMBL/GenBank/DDBJ whole genome shotgun (WGS) entry which is preliminary data.</text>
</comment>
<feature type="non-terminal residue" evidence="2">
    <location>
        <position position="1"/>
    </location>
</feature>
<dbReference type="RefSeq" id="WP_193996807.1">
    <property type="nucleotide sequence ID" value="NZ_JADEXP010000632.1"/>
</dbReference>
<protein>
    <submittedName>
        <fullName evidence="2">Uncharacterized protein</fullName>
    </submittedName>
</protein>
<dbReference type="NCBIfam" id="NF038353">
    <property type="entry name" value="FxLYD_dom"/>
    <property type="match status" value="1"/>
</dbReference>